<dbReference type="InterPro" id="IPR047705">
    <property type="entry name" value="AimR-like"/>
</dbReference>
<dbReference type="EMBL" id="NTUS01000018">
    <property type="protein sequence ID" value="PFB08756.1"/>
    <property type="molecule type" value="Genomic_DNA"/>
</dbReference>
<dbReference type="NCBIfam" id="NF038310">
    <property type="entry name" value="lysogeny_AimR"/>
    <property type="match status" value="1"/>
</dbReference>
<organism evidence="1 2">
    <name type="scientific">Bacillus thuringiensis</name>
    <dbReference type="NCBI Taxonomy" id="1428"/>
    <lineage>
        <taxon>Bacteria</taxon>
        <taxon>Bacillati</taxon>
        <taxon>Bacillota</taxon>
        <taxon>Bacilli</taxon>
        <taxon>Bacillales</taxon>
        <taxon>Bacillaceae</taxon>
        <taxon>Bacillus</taxon>
        <taxon>Bacillus cereus group</taxon>
    </lineage>
</organism>
<dbReference type="RefSeq" id="WP_080775517.1">
    <property type="nucleotide sequence ID" value="NZ_CP076539.1"/>
</dbReference>
<dbReference type="AlphaFoldDB" id="A0A9X6VDL0"/>
<name>A0A9X6VDL0_BACTU</name>
<accession>A0A9X6VDL0</accession>
<evidence type="ECO:0000313" key="2">
    <source>
        <dbReference type="Proteomes" id="UP000220397"/>
    </source>
</evidence>
<gene>
    <name evidence="1" type="ORF">CN398_06780</name>
</gene>
<evidence type="ECO:0000313" key="1">
    <source>
        <dbReference type="EMBL" id="PFB08756.1"/>
    </source>
</evidence>
<dbReference type="Pfam" id="PF22871">
    <property type="entry name" value="AimR"/>
    <property type="match status" value="1"/>
</dbReference>
<dbReference type="Proteomes" id="UP000220397">
    <property type="component" value="Unassembled WGS sequence"/>
</dbReference>
<comment type="caution">
    <text evidence="1">The sequence shown here is derived from an EMBL/GenBank/DDBJ whole genome shotgun (WGS) entry which is preliminary data.</text>
</comment>
<proteinExistence type="predicted"/>
<sequence>MKRIKKQADRRELTFPDIERKTGVDRVVITDAVSGKTSEMKFDKFLPVASILFEDMEERKGILSEFIMLCSGDLNIRKALCYCQGIGEYEVIDKLIEKHQGNSHLKKYFKIYKLFNYRSQNVKRGQALIDDMDKVMFANDPEVQVLVNMLYSFSMYDIFNYRAMLPYSDKVEKNLITIKNAFIQSCHEIHYNVRSAYINLFNEDLETCRIKCDAILKSELEAPIVKATALCGIGESYLFTNVLKAEKYLLQSLKYLDENGISKDSRKYKSFQSTLAFLYIDNGFNLDKIDFTSIDLSEVAYYEGLYGNKEKALKMFEELTKERKLDSPFTMYYISRINNDILGLREALKRFERVGNYHYANAVKRVLASLEKKVG</sequence>
<evidence type="ECO:0008006" key="3">
    <source>
        <dbReference type="Google" id="ProtNLM"/>
    </source>
</evidence>
<protein>
    <recommendedName>
        <fullName evidence="3">Prophage helix-turn-helix protein</fullName>
    </recommendedName>
</protein>
<reference evidence="1 2" key="1">
    <citation type="submission" date="2017-09" db="EMBL/GenBank/DDBJ databases">
        <title>Large-scale bioinformatics analysis of Bacillus genomes uncovers conserved roles of natural products in bacterial physiology.</title>
        <authorList>
            <consortium name="Agbiome Team Llc"/>
            <person name="Bleich R.M."/>
            <person name="Kirk G.J."/>
            <person name="Santa Maria K.C."/>
            <person name="Allen S.E."/>
            <person name="Farag S."/>
            <person name="Shank E.A."/>
            <person name="Bowers A."/>
        </authorList>
    </citation>
    <scope>NUCLEOTIDE SEQUENCE [LARGE SCALE GENOMIC DNA]</scope>
    <source>
        <strain evidence="1 2">AFS015413</strain>
    </source>
</reference>